<evidence type="ECO:0008006" key="17">
    <source>
        <dbReference type="Google" id="ProtNLM"/>
    </source>
</evidence>
<dbReference type="PROSITE" id="PS00086">
    <property type="entry name" value="CYTOCHROME_P450"/>
    <property type="match status" value="1"/>
</dbReference>
<keyword evidence="9 12" id="KW-0408">Iron</keyword>
<dbReference type="PRINTS" id="PR00385">
    <property type="entry name" value="P450"/>
</dbReference>
<evidence type="ECO:0000256" key="9">
    <source>
        <dbReference type="ARBA" id="ARBA00023004"/>
    </source>
</evidence>
<evidence type="ECO:0000256" key="12">
    <source>
        <dbReference type="PIRSR" id="PIRSR602401-1"/>
    </source>
</evidence>
<evidence type="ECO:0000256" key="11">
    <source>
        <dbReference type="ARBA" id="ARBA00023136"/>
    </source>
</evidence>
<name>A0ABD3CZW4_9LAMI</name>
<keyword evidence="10 13" id="KW-0503">Monooxygenase</keyword>
<organism evidence="15 16">
    <name type="scientific">Castilleja foliolosa</name>
    <dbReference type="NCBI Taxonomy" id="1961234"/>
    <lineage>
        <taxon>Eukaryota</taxon>
        <taxon>Viridiplantae</taxon>
        <taxon>Streptophyta</taxon>
        <taxon>Embryophyta</taxon>
        <taxon>Tracheophyta</taxon>
        <taxon>Spermatophyta</taxon>
        <taxon>Magnoliopsida</taxon>
        <taxon>eudicotyledons</taxon>
        <taxon>Gunneridae</taxon>
        <taxon>Pentapetalae</taxon>
        <taxon>asterids</taxon>
        <taxon>lamiids</taxon>
        <taxon>Lamiales</taxon>
        <taxon>Orobanchaceae</taxon>
        <taxon>Pedicularideae</taxon>
        <taxon>Castillejinae</taxon>
        <taxon>Castilleja</taxon>
    </lineage>
</organism>
<evidence type="ECO:0000256" key="6">
    <source>
        <dbReference type="ARBA" id="ARBA00022723"/>
    </source>
</evidence>
<keyword evidence="6 12" id="KW-0479">Metal-binding</keyword>
<keyword evidence="16" id="KW-1185">Reference proteome</keyword>
<dbReference type="PRINTS" id="PR00463">
    <property type="entry name" value="EP450I"/>
</dbReference>
<keyword evidence="8 13" id="KW-0560">Oxidoreductase</keyword>
<protein>
    <recommendedName>
        <fullName evidence="17">Cytochrome P450</fullName>
    </recommendedName>
</protein>
<dbReference type="GO" id="GO:0046872">
    <property type="term" value="F:metal ion binding"/>
    <property type="evidence" value="ECO:0007669"/>
    <property type="project" value="UniProtKB-KW"/>
</dbReference>
<dbReference type="FunFam" id="1.10.630.10:FF:000011">
    <property type="entry name" value="Cytochrome P450 83B1"/>
    <property type="match status" value="1"/>
</dbReference>
<evidence type="ECO:0000256" key="1">
    <source>
        <dbReference type="ARBA" id="ARBA00001971"/>
    </source>
</evidence>
<comment type="caution">
    <text evidence="15">The sequence shown here is derived from an EMBL/GenBank/DDBJ whole genome shotgun (WGS) entry which is preliminary data.</text>
</comment>
<feature type="binding site" description="axial binding residue" evidence="12">
    <location>
        <position position="440"/>
    </location>
    <ligand>
        <name>heme</name>
        <dbReference type="ChEBI" id="CHEBI:30413"/>
    </ligand>
    <ligandPart>
        <name>Fe</name>
        <dbReference type="ChEBI" id="CHEBI:18248"/>
    </ligandPart>
</feature>
<evidence type="ECO:0000256" key="5">
    <source>
        <dbReference type="ARBA" id="ARBA00022692"/>
    </source>
</evidence>
<dbReference type="Pfam" id="PF00067">
    <property type="entry name" value="p450"/>
    <property type="match status" value="1"/>
</dbReference>
<keyword evidence="5" id="KW-0812">Transmembrane</keyword>
<evidence type="ECO:0000313" key="16">
    <source>
        <dbReference type="Proteomes" id="UP001632038"/>
    </source>
</evidence>
<evidence type="ECO:0000256" key="10">
    <source>
        <dbReference type="ARBA" id="ARBA00023033"/>
    </source>
</evidence>
<evidence type="ECO:0000256" key="2">
    <source>
        <dbReference type="ARBA" id="ARBA00004167"/>
    </source>
</evidence>
<dbReference type="Gene3D" id="1.10.630.10">
    <property type="entry name" value="Cytochrome P450"/>
    <property type="match status" value="1"/>
</dbReference>
<comment type="similarity">
    <text evidence="3 13">Belongs to the cytochrome P450 family.</text>
</comment>
<dbReference type="SUPFAM" id="SSF48264">
    <property type="entry name" value="Cytochrome P450"/>
    <property type="match status" value="1"/>
</dbReference>
<evidence type="ECO:0000256" key="7">
    <source>
        <dbReference type="ARBA" id="ARBA00022989"/>
    </source>
</evidence>
<comment type="subcellular location">
    <subcellularLocation>
        <location evidence="2">Membrane</location>
        <topology evidence="2">Single-pass membrane protein</topology>
    </subcellularLocation>
</comment>
<dbReference type="PANTHER" id="PTHR47955:SF22">
    <property type="entry name" value="CYTOCHROME P450 83B1-LIKE"/>
    <property type="match status" value="1"/>
</dbReference>
<evidence type="ECO:0000256" key="3">
    <source>
        <dbReference type="ARBA" id="ARBA00010617"/>
    </source>
</evidence>
<dbReference type="CDD" id="cd11072">
    <property type="entry name" value="CYP71-like"/>
    <property type="match status" value="1"/>
</dbReference>
<keyword evidence="4 12" id="KW-0349">Heme</keyword>
<feature type="signal peptide" evidence="14">
    <location>
        <begin position="1"/>
        <end position="16"/>
    </location>
</feature>
<feature type="chain" id="PRO_5044812430" description="Cytochrome P450" evidence="14">
    <location>
        <begin position="17"/>
        <end position="503"/>
    </location>
</feature>
<keyword evidence="7" id="KW-1133">Transmembrane helix</keyword>
<evidence type="ECO:0000313" key="15">
    <source>
        <dbReference type="EMBL" id="KAL3635084.1"/>
    </source>
</evidence>
<keyword evidence="14" id="KW-0732">Signal</keyword>
<evidence type="ECO:0000256" key="14">
    <source>
        <dbReference type="SAM" id="SignalP"/>
    </source>
</evidence>
<dbReference type="Proteomes" id="UP001632038">
    <property type="component" value="Unassembled WGS sequence"/>
</dbReference>
<dbReference type="EMBL" id="JAVIJP010000028">
    <property type="protein sequence ID" value="KAL3635084.1"/>
    <property type="molecule type" value="Genomic_DNA"/>
</dbReference>
<evidence type="ECO:0000256" key="13">
    <source>
        <dbReference type="RuleBase" id="RU000461"/>
    </source>
</evidence>
<evidence type="ECO:0000256" key="4">
    <source>
        <dbReference type="ARBA" id="ARBA00022617"/>
    </source>
</evidence>
<comment type="cofactor">
    <cofactor evidence="1 12">
        <name>heme</name>
        <dbReference type="ChEBI" id="CHEBI:30413"/>
    </cofactor>
</comment>
<keyword evidence="11" id="KW-0472">Membrane</keyword>
<dbReference type="InterPro" id="IPR036396">
    <property type="entry name" value="Cyt_P450_sf"/>
</dbReference>
<dbReference type="GO" id="GO:0016020">
    <property type="term" value="C:membrane"/>
    <property type="evidence" value="ECO:0007669"/>
    <property type="project" value="UniProtKB-SubCell"/>
</dbReference>
<dbReference type="GO" id="GO:0004497">
    <property type="term" value="F:monooxygenase activity"/>
    <property type="evidence" value="ECO:0007669"/>
    <property type="project" value="UniProtKB-KW"/>
</dbReference>
<dbReference type="InterPro" id="IPR002401">
    <property type="entry name" value="Cyt_P450_E_grp-I"/>
</dbReference>
<proteinExistence type="inferred from homology"/>
<sequence>MLLFFFLSLPITYLLYLLLHKTRKPTKNSAPPGPPGLPLIGNIHQFATAKLIHIYLWQLSKKYGPLIHLKLASKPLLVISSAKLAKEVMKTQDLAFCSRPKHYGQQRLAYNCSDIIFSPYNDYWKEVRKIAVINLLSPQKLQSFRSIRKDEVSRVVKKISGFASSNRVVDMSEIATGLSSSLICRIAFGKRYDEHGSENRRFRELLHEIVAVASGFYVSDYFPRLGWVDKLSGLIKFTDTVFKKSDSFYQELIDEHLSRKKEAGEEDDILDILIRLKEERSCSVDLEWDNIKALLMNIFGAASDTSAASIEWTMAALIKAPHEMKKVQAEIRDFVGEKGIVDEIDLPKLPYLKAVINESLRLYPPVPLLVPRETIEKCILDGYEIQPKTTVFVNAWAIARDPEYWEKPEEFMPERFLKGDIDIKGQDFEVTPFGSGRRICPGMNMGIANVELTVANMLSVFDWELPRGVRAEDVDMEAFPGIAMHKKNPLLLVPKKLSCLDSI</sequence>
<dbReference type="InterPro" id="IPR001128">
    <property type="entry name" value="Cyt_P450"/>
</dbReference>
<reference evidence="16" key="1">
    <citation type="journal article" date="2024" name="IScience">
        <title>Strigolactones Initiate the Formation of Haustorium-like Structures in Castilleja.</title>
        <authorList>
            <person name="Buerger M."/>
            <person name="Peterson D."/>
            <person name="Chory J."/>
        </authorList>
    </citation>
    <scope>NUCLEOTIDE SEQUENCE [LARGE SCALE GENOMIC DNA]</scope>
</reference>
<evidence type="ECO:0000256" key="8">
    <source>
        <dbReference type="ARBA" id="ARBA00023002"/>
    </source>
</evidence>
<dbReference type="AlphaFoldDB" id="A0ABD3CZW4"/>
<gene>
    <name evidence="15" type="ORF">CASFOL_022138</name>
</gene>
<dbReference type="PANTHER" id="PTHR47955">
    <property type="entry name" value="CYTOCHROME P450 FAMILY 71 PROTEIN"/>
    <property type="match status" value="1"/>
</dbReference>
<dbReference type="InterPro" id="IPR017972">
    <property type="entry name" value="Cyt_P450_CS"/>
</dbReference>
<accession>A0ABD3CZW4</accession>